<comment type="caution">
    <text evidence="1">The sequence shown here is derived from an EMBL/GenBank/DDBJ whole genome shotgun (WGS) entry which is preliminary data.</text>
</comment>
<reference evidence="1 2" key="1">
    <citation type="journal article" date="2023" name="Nucleic Acids Res.">
        <title>The hologenome of Daphnia magna reveals possible DNA methylation and microbiome-mediated evolution of the host genome.</title>
        <authorList>
            <person name="Chaturvedi A."/>
            <person name="Li X."/>
            <person name="Dhandapani V."/>
            <person name="Marshall H."/>
            <person name="Kissane S."/>
            <person name="Cuenca-Cambronero M."/>
            <person name="Asole G."/>
            <person name="Calvet F."/>
            <person name="Ruiz-Romero M."/>
            <person name="Marangio P."/>
            <person name="Guigo R."/>
            <person name="Rago D."/>
            <person name="Mirbahai L."/>
            <person name="Eastwood N."/>
            <person name="Colbourne J.K."/>
            <person name="Zhou J."/>
            <person name="Mallon E."/>
            <person name="Orsini L."/>
        </authorList>
    </citation>
    <scope>NUCLEOTIDE SEQUENCE [LARGE SCALE GENOMIC DNA]</scope>
    <source>
        <strain evidence="1">LRV0_1</strain>
    </source>
</reference>
<evidence type="ECO:0000313" key="1">
    <source>
        <dbReference type="EMBL" id="KAK4022604.1"/>
    </source>
</evidence>
<dbReference type="EMBL" id="JAOYFB010000037">
    <property type="protein sequence ID" value="KAK4022604.1"/>
    <property type="molecule type" value="Genomic_DNA"/>
</dbReference>
<protein>
    <submittedName>
        <fullName evidence="1">Uncharacterized protein</fullName>
    </submittedName>
</protein>
<dbReference type="Proteomes" id="UP001234178">
    <property type="component" value="Unassembled WGS sequence"/>
</dbReference>
<proteinExistence type="predicted"/>
<accession>A0ABR0ABZ2</accession>
<name>A0ABR0ABZ2_9CRUS</name>
<organism evidence="1 2">
    <name type="scientific">Daphnia magna</name>
    <dbReference type="NCBI Taxonomy" id="35525"/>
    <lineage>
        <taxon>Eukaryota</taxon>
        <taxon>Metazoa</taxon>
        <taxon>Ecdysozoa</taxon>
        <taxon>Arthropoda</taxon>
        <taxon>Crustacea</taxon>
        <taxon>Branchiopoda</taxon>
        <taxon>Diplostraca</taxon>
        <taxon>Cladocera</taxon>
        <taxon>Anomopoda</taxon>
        <taxon>Daphniidae</taxon>
        <taxon>Daphnia</taxon>
    </lineage>
</organism>
<gene>
    <name evidence="1" type="ORF">OUZ56_008063</name>
</gene>
<evidence type="ECO:0000313" key="2">
    <source>
        <dbReference type="Proteomes" id="UP001234178"/>
    </source>
</evidence>
<sequence length="62" mass="6935">MVGHGRLPHTAYGCLIIKVLNVVQSLPSEISAVELGTVEDCFCWSLLYALCKHYLNEISKDR</sequence>
<keyword evidence="2" id="KW-1185">Reference proteome</keyword>